<feature type="transmembrane region" description="Helical" evidence="6">
    <location>
        <begin position="333"/>
        <end position="353"/>
    </location>
</feature>
<evidence type="ECO:0000259" key="7">
    <source>
        <dbReference type="PROSITE" id="PS50850"/>
    </source>
</evidence>
<dbReference type="GO" id="GO:0005886">
    <property type="term" value="C:plasma membrane"/>
    <property type="evidence" value="ECO:0007669"/>
    <property type="project" value="UniProtKB-SubCell"/>
</dbReference>
<sequence>MQLTEVLKLNKNKNIHILCIIAFLQGLVFYGPISTLFRQNRGLSLNDIFVIETVYVILLFIFEIPWGYIADRIGYRWTLIISFFLFFLSKIVFYSAHSFDGFLFERIILALAISGISGCDSALIYTSVDEMDSNRAFSLYNASSAGGFLAASFLNSIIVKYSMDLTALLTIIPYGAAFFISFFLKDSSHHVESQRISLTDNIKVLKKNKNIIIFLISMALISESTHSICVYLNQPIYLRSSIDMKYFGFLTAFMQIACLLSARAYKLNEKVGTKKLYIVLISMIIGANIFLIYLKNGILVVLMIFIIEGAFAVTQPLSNTIQNRSITVANRATFLSSYAMVGDIIGSISNLAVGKASDFSLNIAIGTCAGLNILALILILIFFRKKKNK</sequence>
<dbReference type="AlphaFoldDB" id="A0A410QB06"/>
<dbReference type="Gene3D" id="1.20.1250.20">
    <property type="entry name" value="MFS general substrate transporter like domains"/>
    <property type="match status" value="1"/>
</dbReference>
<dbReference type="InterPro" id="IPR020846">
    <property type="entry name" value="MFS_dom"/>
</dbReference>
<dbReference type="PROSITE" id="PS50850">
    <property type="entry name" value="MFS"/>
    <property type="match status" value="1"/>
</dbReference>
<keyword evidence="5 6" id="KW-0472">Membrane</keyword>
<feature type="transmembrane region" description="Helical" evidence="6">
    <location>
        <begin position="15"/>
        <end position="37"/>
    </location>
</feature>
<evidence type="ECO:0000256" key="3">
    <source>
        <dbReference type="ARBA" id="ARBA00022692"/>
    </source>
</evidence>
<dbReference type="KEGG" id="spoa:EQM13_05890"/>
<feature type="transmembrane region" description="Helical" evidence="6">
    <location>
        <begin position="137"/>
        <end position="159"/>
    </location>
</feature>
<evidence type="ECO:0000256" key="1">
    <source>
        <dbReference type="ARBA" id="ARBA00004651"/>
    </source>
</evidence>
<feature type="transmembrane region" description="Helical" evidence="6">
    <location>
        <begin position="300"/>
        <end position="321"/>
    </location>
</feature>
<dbReference type="InterPro" id="IPR036259">
    <property type="entry name" value="MFS_trans_sf"/>
</dbReference>
<protein>
    <submittedName>
        <fullName evidence="8">MFS transporter</fullName>
    </submittedName>
</protein>
<name>A0A410QB06_9FIRM</name>
<evidence type="ECO:0000313" key="8">
    <source>
        <dbReference type="EMBL" id="QAT61150.1"/>
    </source>
</evidence>
<dbReference type="OrthoDB" id="1642828at2"/>
<feature type="transmembrane region" description="Helical" evidence="6">
    <location>
        <begin position="165"/>
        <end position="184"/>
    </location>
</feature>
<dbReference type="PANTHER" id="PTHR23530:SF1">
    <property type="entry name" value="PERMEASE, MAJOR FACILITATOR SUPERFAMILY-RELATED"/>
    <property type="match status" value="1"/>
</dbReference>
<proteinExistence type="predicted"/>
<evidence type="ECO:0000256" key="4">
    <source>
        <dbReference type="ARBA" id="ARBA00022989"/>
    </source>
</evidence>
<evidence type="ECO:0000313" key="9">
    <source>
        <dbReference type="Proteomes" id="UP000287969"/>
    </source>
</evidence>
<feature type="transmembrane region" description="Helical" evidence="6">
    <location>
        <begin position="77"/>
        <end position="95"/>
    </location>
</feature>
<feature type="transmembrane region" description="Helical" evidence="6">
    <location>
        <begin position="276"/>
        <end position="294"/>
    </location>
</feature>
<feature type="transmembrane region" description="Helical" evidence="6">
    <location>
        <begin position="246"/>
        <end position="264"/>
    </location>
</feature>
<dbReference type="Proteomes" id="UP000287969">
    <property type="component" value="Chromosome"/>
</dbReference>
<keyword evidence="9" id="KW-1185">Reference proteome</keyword>
<dbReference type="Pfam" id="PF07690">
    <property type="entry name" value="MFS_1"/>
    <property type="match status" value="1"/>
</dbReference>
<keyword evidence="4 6" id="KW-1133">Transmembrane helix</keyword>
<feature type="transmembrane region" description="Helical" evidence="6">
    <location>
        <begin position="211"/>
        <end position="234"/>
    </location>
</feature>
<feature type="transmembrane region" description="Helical" evidence="6">
    <location>
        <begin position="107"/>
        <end position="125"/>
    </location>
</feature>
<accession>A0A410QB06</accession>
<organism evidence="8 9">
    <name type="scientific">Acidilutibacter cellobiosedens</name>
    <dbReference type="NCBI Taxonomy" id="2507161"/>
    <lineage>
        <taxon>Bacteria</taxon>
        <taxon>Bacillati</taxon>
        <taxon>Bacillota</taxon>
        <taxon>Tissierellia</taxon>
        <taxon>Tissierellales</taxon>
        <taxon>Acidilutibacteraceae</taxon>
        <taxon>Acidilutibacter</taxon>
    </lineage>
</organism>
<dbReference type="SUPFAM" id="SSF103473">
    <property type="entry name" value="MFS general substrate transporter"/>
    <property type="match status" value="1"/>
</dbReference>
<comment type="subcellular location">
    <subcellularLocation>
        <location evidence="1">Cell membrane</location>
        <topology evidence="1">Multi-pass membrane protein</topology>
    </subcellularLocation>
</comment>
<reference evidence="9" key="1">
    <citation type="submission" date="2019-01" db="EMBL/GenBank/DDBJ databases">
        <title>Draft genomes of a novel of Sporanaerobacter strains.</title>
        <authorList>
            <person name="Ma S."/>
        </authorList>
    </citation>
    <scope>NUCLEOTIDE SEQUENCE [LARGE SCALE GENOMIC DNA]</scope>
    <source>
        <strain evidence="9">NJN-17</strain>
    </source>
</reference>
<gene>
    <name evidence="8" type="ORF">EQM13_05890</name>
</gene>
<dbReference type="InterPro" id="IPR053160">
    <property type="entry name" value="MFS_DHA3_Transporter"/>
</dbReference>
<keyword evidence="2" id="KW-0813">Transport</keyword>
<dbReference type="EMBL" id="CP035282">
    <property type="protein sequence ID" value="QAT61150.1"/>
    <property type="molecule type" value="Genomic_DNA"/>
</dbReference>
<evidence type="ECO:0000256" key="5">
    <source>
        <dbReference type="ARBA" id="ARBA00023136"/>
    </source>
</evidence>
<dbReference type="InterPro" id="IPR011701">
    <property type="entry name" value="MFS"/>
</dbReference>
<evidence type="ECO:0000256" key="2">
    <source>
        <dbReference type="ARBA" id="ARBA00022448"/>
    </source>
</evidence>
<feature type="transmembrane region" description="Helical" evidence="6">
    <location>
        <begin position="49"/>
        <end position="70"/>
    </location>
</feature>
<feature type="domain" description="Major facilitator superfamily (MFS) profile" evidence="7">
    <location>
        <begin position="1"/>
        <end position="387"/>
    </location>
</feature>
<feature type="transmembrane region" description="Helical" evidence="6">
    <location>
        <begin position="359"/>
        <end position="383"/>
    </location>
</feature>
<keyword evidence="3 6" id="KW-0812">Transmembrane</keyword>
<evidence type="ECO:0000256" key="6">
    <source>
        <dbReference type="SAM" id="Phobius"/>
    </source>
</evidence>
<dbReference type="PANTHER" id="PTHR23530">
    <property type="entry name" value="TRANSPORT PROTEIN-RELATED"/>
    <property type="match status" value="1"/>
</dbReference>
<dbReference type="GO" id="GO:0022857">
    <property type="term" value="F:transmembrane transporter activity"/>
    <property type="evidence" value="ECO:0007669"/>
    <property type="project" value="InterPro"/>
</dbReference>